<proteinExistence type="predicted"/>
<gene>
    <name evidence="2" type="ORF">FRX31_022396</name>
</gene>
<dbReference type="InterPro" id="IPR002156">
    <property type="entry name" value="RNaseH_domain"/>
</dbReference>
<dbReference type="CDD" id="cd06222">
    <property type="entry name" value="RNase_H_like"/>
    <property type="match status" value="1"/>
</dbReference>
<evidence type="ECO:0000259" key="1">
    <source>
        <dbReference type="PROSITE" id="PS50879"/>
    </source>
</evidence>
<organism evidence="2 3">
    <name type="scientific">Thalictrum thalictroides</name>
    <name type="common">Rue-anemone</name>
    <name type="synonym">Anemone thalictroides</name>
    <dbReference type="NCBI Taxonomy" id="46969"/>
    <lineage>
        <taxon>Eukaryota</taxon>
        <taxon>Viridiplantae</taxon>
        <taxon>Streptophyta</taxon>
        <taxon>Embryophyta</taxon>
        <taxon>Tracheophyta</taxon>
        <taxon>Spermatophyta</taxon>
        <taxon>Magnoliopsida</taxon>
        <taxon>Ranunculales</taxon>
        <taxon>Ranunculaceae</taxon>
        <taxon>Thalictroideae</taxon>
        <taxon>Thalictrum</taxon>
    </lineage>
</organism>
<dbReference type="GO" id="GO:0004523">
    <property type="term" value="F:RNA-DNA hybrid ribonuclease activity"/>
    <property type="evidence" value="ECO:0007669"/>
    <property type="project" value="InterPro"/>
</dbReference>
<dbReference type="InterPro" id="IPR012337">
    <property type="entry name" value="RNaseH-like_sf"/>
</dbReference>
<evidence type="ECO:0000313" key="3">
    <source>
        <dbReference type="Proteomes" id="UP000554482"/>
    </source>
</evidence>
<dbReference type="SUPFAM" id="SSF53098">
    <property type="entry name" value="Ribonuclease H-like"/>
    <property type="match status" value="1"/>
</dbReference>
<comment type="caution">
    <text evidence="2">The sequence shown here is derived from an EMBL/GenBank/DDBJ whole genome shotgun (WGS) entry which is preliminary data.</text>
</comment>
<accession>A0A7J6VSE5</accession>
<name>A0A7J6VSE5_THATH</name>
<dbReference type="EMBL" id="JABWDY010027295">
    <property type="protein sequence ID" value="KAF5188016.1"/>
    <property type="molecule type" value="Genomic_DNA"/>
</dbReference>
<dbReference type="GO" id="GO:0003676">
    <property type="term" value="F:nucleic acid binding"/>
    <property type="evidence" value="ECO:0007669"/>
    <property type="project" value="InterPro"/>
</dbReference>
<evidence type="ECO:0000313" key="2">
    <source>
        <dbReference type="EMBL" id="KAF5188016.1"/>
    </source>
</evidence>
<dbReference type="OrthoDB" id="1305444at2759"/>
<dbReference type="AlphaFoldDB" id="A0A7J6VSE5"/>
<reference evidence="2 3" key="1">
    <citation type="submission" date="2020-06" db="EMBL/GenBank/DDBJ databases">
        <title>Transcriptomic and genomic resources for Thalictrum thalictroides and T. hernandezii: Facilitating candidate gene discovery in an emerging model plant lineage.</title>
        <authorList>
            <person name="Arias T."/>
            <person name="Riano-Pachon D.M."/>
            <person name="Di Stilio V.S."/>
        </authorList>
    </citation>
    <scope>NUCLEOTIDE SEQUENCE [LARGE SCALE GENOMIC DNA]</scope>
    <source>
        <strain evidence="3">cv. WT478/WT964</strain>
        <tissue evidence="2">Leaves</tissue>
    </source>
</reference>
<dbReference type="InterPro" id="IPR036397">
    <property type="entry name" value="RNaseH_sf"/>
</dbReference>
<dbReference type="Pfam" id="PF13456">
    <property type="entry name" value="RVT_3"/>
    <property type="match status" value="1"/>
</dbReference>
<dbReference type="PANTHER" id="PTHR47723">
    <property type="entry name" value="OS05G0353850 PROTEIN"/>
    <property type="match status" value="1"/>
</dbReference>
<dbReference type="PROSITE" id="PS50879">
    <property type="entry name" value="RNASE_H_1"/>
    <property type="match status" value="1"/>
</dbReference>
<dbReference type="InterPro" id="IPR053151">
    <property type="entry name" value="RNase_H-like"/>
</dbReference>
<protein>
    <recommendedName>
        <fullName evidence="1">RNase H type-1 domain-containing protein</fullName>
    </recommendedName>
</protein>
<dbReference type="PANTHER" id="PTHR47723:SF19">
    <property type="entry name" value="POLYNUCLEOTIDYL TRANSFERASE, RIBONUCLEASE H-LIKE SUPERFAMILY PROTEIN"/>
    <property type="match status" value="1"/>
</dbReference>
<keyword evidence="3" id="KW-1185">Reference proteome</keyword>
<dbReference type="Proteomes" id="UP000554482">
    <property type="component" value="Unassembled WGS sequence"/>
</dbReference>
<dbReference type="InterPro" id="IPR044730">
    <property type="entry name" value="RNase_H-like_dom_plant"/>
</dbReference>
<sequence>MRPKVETAEHLFIHSELATQVWSHFSYSYGISMSHLTSIRDLLALWFKGGKKGSMEYMCHTLTPMVCLWEIWKERCSRTYEDGFQRKGPAIIFKIRFWLIRLCECYTPSRRSRDKFSQVASLLGLPTKNPRIKMPSIVYWTRPPDPFVALNVDGSAQNGQAAGGGIIRTNKGQHITNFFKYYGIGTNNMAETRALLDGLTICIELGLGKVQIQTDSKLVVQWFGSRAIIPWSLSKWWKEIREKAAMMEVMIAHVYREGNNVADFLSKWGMKHKSGGALHHRNCRALKQFIAADEHNIPNIRYSKI</sequence>
<feature type="domain" description="RNase H type-1" evidence="1">
    <location>
        <begin position="144"/>
        <end position="271"/>
    </location>
</feature>
<dbReference type="Gene3D" id="3.30.420.10">
    <property type="entry name" value="Ribonuclease H-like superfamily/Ribonuclease H"/>
    <property type="match status" value="1"/>
</dbReference>